<dbReference type="EMBL" id="KQ964932">
    <property type="protein sequence ID" value="KXN65254.1"/>
    <property type="molecule type" value="Genomic_DNA"/>
</dbReference>
<protein>
    <recommendedName>
        <fullName evidence="4">Lytic polysaccharide monooxygenase</fullName>
    </recommendedName>
</protein>
<dbReference type="Proteomes" id="UP000070444">
    <property type="component" value="Unassembled WGS sequence"/>
</dbReference>
<reference evidence="2 3" key="1">
    <citation type="journal article" date="2015" name="Genome Biol. Evol.">
        <title>Phylogenomic analyses indicate that early fungi evolved digesting cell walls of algal ancestors of land plants.</title>
        <authorList>
            <person name="Chang Y."/>
            <person name="Wang S."/>
            <person name="Sekimoto S."/>
            <person name="Aerts A.L."/>
            <person name="Choi C."/>
            <person name="Clum A."/>
            <person name="LaButti K.M."/>
            <person name="Lindquist E.A."/>
            <person name="Yee Ngan C."/>
            <person name="Ohm R.A."/>
            <person name="Salamov A.A."/>
            <person name="Grigoriev I.V."/>
            <person name="Spatafora J.W."/>
            <person name="Berbee M.L."/>
        </authorList>
    </citation>
    <scope>NUCLEOTIDE SEQUENCE [LARGE SCALE GENOMIC DNA]</scope>
    <source>
        <strain evidence="2 3">NRRL 28638</strain>
    </source>
</reference>
<dbReference type="PANTHER" id="PTHR36182:SF1">
    <property type="entry name" value="PROTEIN, PUTATIVE (AFU_ORTHOLOGUE AFUA_6G10930)-RELATED"/>
    <property type="match status" value="1"/>
</dbReference>
<feature type="non-terminal residue" evidence="2">
    <location>
        <position position="1"/>
    </location>
</feature>
<feature type="non-terminal residue" evidence="2">
    <location>
        <position position="162"/>
    </location>
</feature>
<proteinExistence type="predicted"/>
<name>A0A137NRA8_CONC2</name>
<dbReference type="PANTHER" id="PTHR36182">
    <property type="entry name" value="PROTEIN, PUTATIVE (AFU_ORTHOLOGUE AFUA_6G10930)-RELATED"/>
    <property type="match status" value="1"/>
</dbReference>
<organism evidence="2 3">
    <name type="scientific">Conidiobolus coronatus (strain ATCC 28846 / CBS 209.66 / NRRL 28638)</name>
    <name type="common">Delacroixia coronata</name>
    <dbReference type="NCBI Taxonomy" id="796925"/>
    <lineage>
        <taxon>Eukaryota</taxon>
        <taxon>Fungi</taxon>
        <taxon>Fungi incertae sedis</taxon>
        <taxon>Zoopagomycota</taxon>
        <taxon>Entomophthoromycotina</taxon>
        <taxon>Entomophthoromycetes</taxon>
        <taxon>Entomophthorales</taxon>
        <taxon>Ancylistaceae</taxon>
        <taxon>Conidiobolus</taxon>
    </lineage>
</organism>
<keyword evidence="3" id="KW-1185">Reference proteome</keyword>
<dbReference type="OrthoDB" id="2342176at2759"/>
<dbReference type="STRING" id="796925.A0A137NRA8"/>
<dbReference type="Gene3D" id="2.70.50.70">
    <property type="match status" value="1"/>
</dbReference>
<sequence>IGSVAGHMMVTSPAPRDSKHNPNVKSENINYTLVAPVTKYGCSQYKETAPVVKYNPGGKYSITIGGEAPHNGGSCQIGISFGGEEYISLRDDVGNCLTKGLTYTFTIPEGTPSGKAVIAWVWINKTGNREYYMNCIDAEIEGGPQSGQLTGRSITVANLPGY</sequence>
<accession>A0A137NRA8</accession>
<dbReference type="AlphaFoldDB" id="A0A137NRA8"/>
<feature type="region of interest" description="Disordered" evidence="1">
    <location>
        <begin position="1"/>
        <end position="23"/>
    </location>
</feature>
<evidence type="ECO:0000313" key="2">
    <source>
        <dbReference type="EMBL" id="KXN65254.1"/>
    </source>
</evidence>
<evidence type="ECO:0000256" key="1">
    <source>
        <dbReference type="SAM" id="MobiDB-lite"/>
    </source>
</evidence>
<evidence type="ECO:0000313" key="3">
    <source>
        <dbReference type="Proteomes" id="UP000070444"/>
    </source>
</evidence>
<gene>
    <name evidence="2" type="ORF">CONCODRAFT_30031</name>
</gene>
<evidence type="ECO:0008006" key="4">
    <source>
        <dbReference type="Google" id="ProtNLM"/>
    </source>
</evidence>